<dbReference type="EMBL" id="JTAK01000004">
    <property type="protein sequence ID" value="KHO64640.1"/>
    <property type="molecule type" value="Genomic_DNA"/>
</dbReference>
<protein>
    <submittedName>
        <fullName evidence="3">Pilus assembly protein PilP</fullName>
    </submittedName>
    <submittedName>
        <fullName evidence="4">Type IV pilus assembly protein PilO</fullName>
    </submittedName>
</protein>
<dbReference type="Gene3D" id="1.10.287.540">
    <property type="entry name" value="Helix hairpin bin"/>
    <property type="match status" value="1"/>
</dbReference>
<evidence type="ECO:0000313" key="5">
    <source>
        <dbReference type="Proteomes" id="UP000030980"/>
    </source>
</evidence>
<proteinExistence type="predicted"/>
<dbReference type="Proteomes" id="UP000186079">
    <property type="component" value="Unassembled WGS sequence"/>
</dbReference>
<name>A0A0B2D9D7_9PSED</name>
<dbReference type="FunFam" id="3.30.70.60:FF:000005">
    <property type="entry name" value="Pilus assembly protein, PilO"/>
    <property type="match status" value="1"/>
</dbReference>
<dbReference type="AlphaFoldDB" id="A0A0B2D9D7"/>
<keyword evidence="5" id="KW-1185">Reference proteome</keyword>
<sequence length="207" mass="23100">MSLAQSLEGLRKIDLADLDLNNLGSWPAPVKAVAAVLLFALTLFMGYQLHLKELQERLDQQRNEEITLKEQFSTKAFQAANLEAYRAQLVQMEESFGVMLRQLPSDTEVPGLLEDITRTGLGSGLEFEEIKLQPEVVQQFYIELPIKISVVGGYHDLATFVSGVASLSRIVTLHDFEIKPLKDGSASKLRMAITAKTYRYNDKGVTP</sequence>
<evidence type="ECO:0000313" key="3">
    <source>
        <dbReference type="EMBL" id="KHO64640.1"/>
    </source>
</evidence>
<dbReference type="InterPro" id="IPR007445">
    <property type="entry name" value="PilO"/>
</dbReference>
<evidence type="ECO:0000313" key="6">
    <source>
        <dbReference type="Proteomes" id="UP000186079"/>
    </source>
</evidence>
<organism evidence="3 5">
    <name type="scientific">Pseudomonas flexibilis</name>
    <dbReference type="NCBI Taxonomy" id="706570"/>
    <lineage>
        <taxon>Bacteria</taxon>
        <taxon>Pseudomonadati</taxon>
        <taxon>Pseudomonadota</taxon>
        <taxon>Gammaproteobacteria</taxon>
        <taxon>Pseudomonadales</taxon>
        <taxon>Pseudomonadaceae</taxon>
        <taxon>Pseudomonas</taxon>
    </lineage>
</organism>
<dbReference type="InterPro" id="IPR014717">
    <property type="entry name" value="Transl_elong_EF1B/ribsomal_bS6"/>
</dbReference>
<feature type="transmembrane region" description="Helical" evidence="2">
    <location>
        <begin position="28"/>
        <end position="47"/>
    </location>
</feature>
<keyword evidence="1" id="KW-0175">Coiled coil</keyword>
<evidence type="ECO:0000256" key="2">
    <source>
        <dbReference type="SAM" id="Phobius"/>
    </source>
</evidence>
<dbReference type="OrthoDB" id="9802133at2"/>
<dbReference type="RefSeq" id="WP_027591560.1">
    <property type="nucleotide sequence ID" value="NZ_FMUP01000002.1"/>
</dbReference>
<dbReference type="Pfam" id="PF04350">
    <property type="entry name" value="PilO"/>
    <property type="match status" value="1"/>
</dbReference>
<dbReference type="GO" id="GO:0043107">
    <property type="term" value="P:type IV pilus-dependent motility"/>
    <property type="evidence" value="ECO:0007669"/>
    <property type="project" value="InterPro"/>
</dbReference>
<keyword evidence="2" id="KW-0472">Membrane</keyword>
<keyword evidence="2" id="KW-0812">Transmembrane</keyword>
<dbReference type="Proteomes" id="UP000030980">
    <property type="component" value="Unassembled WGS sequence"/>
</dbReference>
<gene>
    <name evidence="3" type="ORF">PT85_10640</name>
    <name evidence="4" type="ORF">SAMN05421672_11184</name>
</gene>
<dbReference type="GO" id="GO:0043683">
    <property type="term" value="P:type IV pilus assembly"/>
    <property type="evidence" value="ECO:0007669"/>
    <property type="project" value="InterPro"/>
</dbReference>
<dbReference type="Gene3D" id="3.30.70.60">
    <property type="match status" value="1"/>
</dbReference>
<feature type="coiled-coil region" evidence="1">
    <location>
        <begin position="44"/>
        <end position="71"/>
    </location>
</feature>
<dbReference type="PANTHER" id="PTHR39555">
    <property type="entry name" value="FIMBRIAL ASSEMBLY PROTEIN PILO-LIKE PROTEIN-RELATED"/>
    <property type="match status" value="1"/>
</dbReference>
<dbReference type="PATRIC" id="fig|706570.3.peg.40"/>
<evidence type="ECO:0000313" key="4">
    <source>
        <dbReference type="EMBL" id="SIQ89520.1"/>
    </source>
</evidence>
<dbReference type="PIRSF" id="PIRSF016482">
    <property type="entry name" value="PilO"/>
    <property type="match status" value="1"/>
</dbReference>
<reference evidence="4 6" key="2">
    <citation type="submission" date="2017-01" db="EMBL/GenBank/DDBJ databases">
        <authorList>
            <person name="Mah S.A."/>
            <person name="Swanson W.J."/>
            <person name="Moy G.W."/>
            <person name="Vacquier V.D."/>
        </authorList>
    </citation>
    <scope>NUCLEOTIDE SEQUENCE [LARGE SCALE GENOMIC DNA]</scope>
    <source>
        <strain evidence="4 6">ATCC 29606</strain>
    </source>
</reference>
<dbReference type="EMBL" id="FTMC01000011">
    <property type="protein sequence ID" value="SIQ89520.1"/>
    <property type="molecule type" value="Genomic_DNA"/>
</dbReference>
<accession>A0A0B2D9D7</accession>
<keyword evidence="2" id="KW-1133">Transmembrane helix</keyword>
<accession>A0A0B3BPX9</accession>
<dbReference type="PANTHER" id="PTHR39555:SF1">
    <property type="entry name" value="TYPE IV PILUS INNER MEMBRANE COMPONENT PILO"/>
    <property type="match status" value="1"/>
</dbReference>
<dbReference type="STRING" id="706570.PT85_10640"/>
<evidence type="ECO:0000256" key="1">
    <source>
        <dbReference type="SAM" id="Coils"/>
    </source>
</evidence>
<reference evidence="3 5" key="1">
    <citation type="submission" date="2014-11" db="EMBL/GenBank/DDBJ databases">
        <title>Genome sequence of Pseudomonas tuomuerensis JCM 14085.</title>
        <authorList>
            <person name="Shin S.-K."/>
            <person name="Yi H."/>
        </authorList>
    </citation>
    <scope>NUCLEOTIDE SEQUENCE [LARGE SCALE GENOMIC DNA]</scope>
    <source>
        <strain evidence="3 5">JCM 14085</strain>
    </source>
</reference>